<comment type="similarity">
    <text evidence="1">Belongs to the asaB hydroxylase/desaturase family.</text>
</comment>
<dbReference type="EMBL" id="JAQQWP010000004">
    <property type="protein sequence ID" value="KAK8120571.1"/>
    <property type="molecule type" value="Genomic_DNA"/>
</dbReference>
<organism evidence="2 3">
    <name type="scientific">Apiospora kogelbergensis</name>
    <dbReference type="NCBI Taxonomy" id="1337665"/>
    <lineage>
        <taxon>Eukaryota</taxon>
        <taxon>Fungi</taxon>
        <taxon>Dikarya</taxon>
        <taxon>Ascomycota</taxon>
        <taxon>Pezizomycotina</taxon>
        <taxon>Sordariomycetes</taxon>
        <taxon>Xylariomycetidae</taxon>
        <taxon>Amphisphaeriales</taxon>
        <taxon>Apiosporaceae</taxon>
        <taxon>Apiospora</taxon>
    </lineage>
</organism>
<evidence type="ECO:0008006" key="4">
    <source>
        <dbReference type="Google" id="ProtNLM"/>
    </source>
</evidence>
<dbReference type="Proteomes" id="UP001392437">
    <property type="component" value="Unassembled WGS sequence"/>
</dbReference>
<gene>
    <name evidence="2" type="ORF">PG999_004691</name>
</gene>
<dbReference type="PANTHER" id="PTHR34598">
    <property type="entry name" value="BLL6449 PROTEIN"/>
    <property type="match status" value="1"/>
</dbReference>
<dbReference type="PANTHER" id="PTHR34598:SF3">
    <property type="entry name" value="OXIDOREDUCTASE AN1597"/>
    <property type="match status" value="1"/>
</dbReference>
<sequence>MAASQENHREGVTTTIDYFDDPGVPLIPMVIGGPEKPKRQPKIATPVTIKNVRGQEDSFTLDKQGFQYVKHKSKFTSFDDAELVKREHYPELEVMLREVLENTKGLPKPSSIHMMTHIQRYSPVEGEAPKGPAGPLYGVHVDQSFAAAEGVGQRWLGDRAEELLRKPRYMIINIWRPVQTITRDPLAVCDALSVPDSDLVFVPVQFPDHKTEAVEVKPPRATEAPHRWYFMDRQTPEDVLLFKQVDSCATPGVPRRTPHCAFKDTRLAEGEGEPRQSIEIRAFVFFDQVLADEE</sequence>
<comment type="caution">
    <text evidence="2">The sequence shown here is derived from an EMBL/GenBank/DDBJ whole genome shotgun (WGS) entry which is preliminary data.</text>
</comment>
<dbReference type="GO" id="GO:0016491">
    <property type="term" value="F:oxidoreductase activity"/>
    <property type="evidence" value="ECO:0007669"/>
    <property type="project" value="InterPro"/>
</dbReference>
<proteinExistence type="inferred from homology"/>
<dbReference type="AlphaFoldDB" id="A0AAW0R017"/>
<accession>A0AAW0R017</accession>
<name>A0AAW0R017_9PEZI</name>
<keyword evidence="3" id="KW-1185">Reference proteome</keyword>
<protein>
    <recommendedName>
        <fullName evidence="4">Hydroxylase/desaturase asaB</fullName>
    </recommendedName>
</protein>
<dbReference type="InterPro" id="IPR044053">
    <property type="entry name" value="AsaB-like"/>
</dbReference>
<dbReference type="NCBIfam" id="NF041278">
    <property type="entry name" value="CmcJ_NvfI_EfuI"/>
    <property type="match status" value="1"/>
</dbReference>
<evidence type="ECO:0000313" key="3">
    <source>
        <dbReference type="Proteomes" id="UP001392437"/>
    </source>
</evidence>
<reference evidence="2 3" key="1">
    <citation type="submission" date="2023-01" db="EMBL/GenBank/DDBJ databases">
        <title>Analysis of 21 Apiospora genomes using comparative genomics revels a genus with tremendous synthesis potential of carbohydrate active enzymes and secondary metabolites.</title>
        <authorList>
            <person name="Sorensen T."/>
        </authorList>
    </citation>
    <scope>NUCLEOTIDE SEQUENCE [LARGE SCALE GENOMIC DNA]</scope>
    <source>
        <strain evidence="2 3">CBS 117206</strain>
    </source>
</reference>
<evidence type="ECO:0000256" key="1">
    <source>
        <dbReference type="ARBA" id="ARBA00023604"/>
    </source>
</evidence>
<evidence type="ECO:0000313" key="2">
    <source>
        <dbReference type="EMBL" id="KAK8120571.1"/>
    </source>
</evidence>